<comment type="caution">
    <text evidence="1">The sequence shown here is derived from an EMBL/GenBank/DDBJ whole genome shotgun (WGS) entry which is preliminary data.</text>
</comment>
<sequence>MESAHSAGAIRLGSNPNLVILLFFSYRTTIPPNKSHHKALRPNLVNFFHQICYLRDKATCSCVGFLKNPSLVSISPCLSSTEYLLAQVAAISLSSFWATFLPIQARGPWL</sequence>
<name>A0A8H4V4P7_9HYPO</name>
<gene>
    <name evidence="1" type="ORF">G6O67_004523</name>
</gene>
<organism evidence="1 2">
    <name type="scientific">Ophiocordyceps sinensis</name>
    <dbReference type="NCBI Taxonomy" id="72228"/>
    <lineage>
        <taxon>Eukaryota</taxon>
        <taxon>Fungi</taxon>
        <taxon>Dikarya</taxon>
        <taxon>Ascomycota</taxon>
        <taxon>Pezizomycotina</taxon>
        <taxon>Sordariomycetes</taxon>
        <taxon>Hypocreomycetidae</taxon>
        <taxon>Hypocreales</taxon>
        <taxon>Ophiocordycipitaceae</taxon>
        <taxon>Ophiocordyceps</taxon>
    </lineage>
</organism>
<protein>
    <submittedName>
        <fullName evidence="1">Uncharacterized protein</fullName>
    </submittedName>
</protein>
<evidence type="ECO:0000313" key="1">
    <source>
        <dbReference type="EMBL" id="KAF4508099.1"/>
    </source>
</evidence>
<accession>A0A8H4V4P7</accession>
<proteinExistence type="predicted"/>
<evidence type="ECO:0000313" key="2">
    <source>
        <dbReference type="Proteomes" id="UP000557566"/>
    </source>
</evidence>
<keyword evidence="2" id="KW-1185">Reference proteome</keyword>
<dbReference type="EMBL" id="JAAVMX010000005">
    <property type="protein sequence ID" value="KAF4508099.1"/>
    <property type="molecule type" value="Genomic_DNA"/>
</dbReference>
<dbReference type="AlphaFoldDB" id="A0A8H4V4P7"/>
<reference evidence="1 2" key="1">
    <citation type="journal article" date="2020" name="Genome Biol. Evol.">
        <title>A new high-quality draft genome assembly of the Chinese cordyceps Ophiocordyceps sinensis.</title>
        <authorList>
            <person name="Shu R."/>
            <person name="Zhang J."/>
            <person name="Meng Q."/>
            <person name="Zhang H."/>
            <person name="Zhou G."/>
            <person name="Li M."/>
            <person name="Wu P."/>
            <person name="Zhao Y."/>
            <person name="Chen C."/>
            <person name="Qin Q."/>
        </authorList>
    </citation>
    <scope>NUCLEOTIDE SEQUENCE [LARGE SCALE GENOMIC DNA]</scope>
    <source>
        <strain evidence="1 2">IOZ07</strain>
    </source>
</reference>
<dbReference type="Proteomes" id="UP000557566">
    <property type="component" value="Unassembled WGS sequence"/>
</dbReference>